<proteinExistence type="predicted"/>
<evidence type="ECO:0000259" key="1">
    <source>
        <dbReference type="Pfam" id="PF07727"/>
    </source>
</evidence>
<dbReference type="EMBL" id="AVOT02005793">
    <property type="protein sequence ID" value="MBW0479997.1"/>
    <property type="molecule type" value="Genomic_DNA"/>
</dbReference>
<dbReference type="PANTHER" id="PTHR11439:SF467">
    <property type="entry name" value="INTEGRASE CATALYTIC DOMAIN-CONTAINING PROTEIN"/>
    <property type="match status" value="1"/>
</dbReference>
<keyword evidence="3" id="KW-1185">Reference proteome</keyword>
<protein>
    <recommendedName>
        <fullName evidence="1">Reverse transcriptase Ty1/copia-type domain-containing protein</fullName>
    </recommendedName>
</protein>
<dbReference type="Proteomes" id="UP000765509">
    <property type="component" value="Unassembled WGS sequence"/>
</dbReference>
<dbReference type="OrthoDB" id="3344688at2759"/>
<gene>
    <name evidence="2" type="ORF">O181_019712</name>
</gene>
<sequence length="242" mass="27369">MNIPASSVLKVKKALYGTKKEACCWWLHLKMILHQLRLNLNGEDPSTYFLDSPKGKAMLWSHVDNGALNGSSTDVLDFILTELNKCMQIKWDSDITGLVGLEITRNSNTFQFTQTQLIEKLCGISPSNITSSSPLTLKFNLHSNPSKVMNKDYLKRIGMLLYIAQGTRPDISYEVNYLARYLMGPDSSHWKAMEHLIGYLRKTRTVRISISNYEGSPGLECYVDANWGGEGNRSMHGFLLLR</sequence>
<name>A0A9Q3GUP2_9BASI</name>
<dbReference type="InterPro" id="IPR013103">
    <property type="entry name" value="RVT_2"/>
</dbReference>
<accession>A0A9Q3GUP2</accession>
<organism evidence="2 3">
    <name type="scientific">Austropuccinia psidii MF-1</name>
    <dbReference type="NCBI Taxonomy" id="1389203"/>
    <lineage>
        <taxon>Eukaryota</taxon>
        <taxon>Fungi</taxon>
        <taxon>Dikarya</taxon>
        <taxon>Basidiomycota</taxon>
        <taxon>Pucciniomycotina</taxon>
        <taxon>Pucciniomycetes</taxon>
        <taxon>Pucciniales</taxon>
        <taxon>Sphaerophragmiaceae</taxon>
        <taxon>Austropuccinia</taxon>
    </lineage>
</organism>
<dbReference type="AlphaFoldDB" id="A0A9Q3GUP2"/>
<dbReference type="PANTHER" id="PTHR11439">
    <property type="entry name" value="GAG-POL-RELATED RETROTRANSPOSON"/>
    <property type="match status" value="1"/>
</dbReference>
<feature type="domain" description="Reverse transcriptase Ty1/copia-type" evidence="1">
    <location>
        <begin position="7"/>
        <end position="130"/>
    </location>
</feature>
<reference evidence="2" key="1">
    <citation type="submission" date="2021-03" db="EMBL/GenBank/DDBJ databases">
        <title>Draft genome sequence of rust myrtle Austropuccinia psidii MF-1, a brazilian biotype.</title>
        <authorList>
            <person name="Quecine M.C."/>
            <person name="Pachon D.M.R."/>
            <person name="Bonatelli M.L."/>
            <person name="Correr F.H."/>
            <person name="Franceschini L.M."/>
            <person name="Leite T.F."/>
            <person name="Margarido G.R.A."/>
            <person name="Almeida C.A."/>
            <person name="Ferrarezi J.A."/>
            <person name="Labate C.A."/>
        </authorList>
    </citation>
    <scope>NUCLEOTIDE SEQUENCE</scope>
    <source>
        <strain evidence="2">MF-1</strain>
    </source>
</reference>
<comment type="caution">
    <text evidence="2">The sequence shown here is derived from an EMBL/GenBank/DDBJ whole genome shotgun (WGS) entry which is preliminary data.</text>
</comment>
<evidence type="ECO:0000313" key="2">
    <source>
        <dbReference type="EMBL" id="MBW0479997.1"/>
    </source>
</evidence>
<dbReference type="Pfam" id="PF07727">
    <property type="entry name" value="RVT_2"/>
    <property type="match status" value="1"/>
</dbReference>
<evidence type="ECO:0000313" key="3">
    <source>
        <dbReference type="Proteomes" id="UP000765509"/>
    </source>
</evidence>